<name>A0A8H5NU19_9HYPO</name>
<sequence>MLFYQIAPLALWVGRGAASGHQLFHDKFQLDELPNMVSLADAKLKDIVLPDSLSDFTEWIGGIAEPQAFGLQPRQQQCANAGYYPCSSGLGCCPSGSTCISTGCCRGNTKECGSGRCYDPSSQICCSSGTACLKSQTCVNGGCCSRGEAKCGSSGCYNPDTSVCCGGIGRNCPKGYDCMPGGGCCPSGQKRCGNSKCYNPKTTTCCTGSGTVWPCPKSSDCCSTGFCANPSTQRCCKNGSCLKGTTCCEKECCKSIGYCGSDGYCKPCPAATSTIKSTDTVTTTKMKTVRVTTDIEPDTGNAPEFTCVPMTATNDEGATLELDEGCTLHYEPPEATTTDDSAARLRRDAATAPAQVHKPLARQLSCTPYTIYTTTEWETETETETGTKTVTVQGEDATFSCPEMEVTNDVGDTLALDAECVLSFTPAETTSSEEGASAQDRPTSVPAGTGESTTTMTATAGSGGSNGNSGSVEKASLSLMLSFAGIAMLMLTV</sequence>
<accession>A0A8H5NU19</accession>
<evidence type="ECO:0000313" key="3">
    <source>
        <dbReference type="Proteomes" id="UP000544095"/>
    </source>
</evidence>
<reference evidence="2 3" key="1">
    <citation type="submission" date="2020-05" db="EMBL/GenBank/DDBJ databases">
        <title>Identification and distribution of gene clusters putatively required for synthesis of sphingolipid metabolism inhibitors in phylogenetically diverse species of the filamentous fungus Fusarium.</title>
        <authorList>
            <person name="Kim H.-S."/>
            <person name="Busman M."/>
            <person name="Brown D.W."/>
            <person name="Divon H."/>
            <person name="Uhlig S."/>
            <person name="Proctor R.H."/>
        </authorList>
    </citation>
    <scope>NUCLEOTIDE SEQUENCE [LARGE SCALE GENOMIC DNA]</scope>
    <source>
        <strain evidence="2 3">NRRL 25211</strain>
    </source>
</reference>
<comment type="caution">
    <text evidence="2">The sequence shown here is derived from an EMBL/GenBank/DDBJ whole genome shotgun (WGS) entry which is preliminary data.</text>
</comment>
<dbReference type="AlphaFoldDB" id="A0A8H5NU19"/>
<keyword evidence="2" id="KW-0675">Receptor</keyword>
<evidence type="ECO:0000313" key="2">
    <source>
        <dbReference type="EMBL" id="KAF5575890.1"/>
    </source>
</evidence>
<protein>
    <submittedName>
        <fullName evidence="2">Platelet endothelial aggregation receptor 1</fullName>
    </submittedName>
</protein>
<feature type="compositionally biased region" description="Low complexity" evidence="1">
    <location>
        <begin position="447"/>
        <end position="460"/>
    </location>
</feature>
<evidence type="ECO:0000256" key="1">
    <source>
        <dbReference type="SAM" id="MobiDB-lite"/>
    </source>
</evidence>
<dbReference type="EMBL" id="JAAOAR010000664">
    <property type="protein sequence ID" value="KAF5575890.1"/>
    <property type="molecule type" value="Genomic_DNA"/>
</dbReference>
<feature type="region of interest" description="Disordered" evidence="1">
    <location>
        <begin position="427"/>
        <end position="471"/>
    </location>
</feature>
<proteinExistence type="predicted"/>
<organism evidence="2 3">
    <name type="scientific">Fusarium pseudoanthophilum</name>
    <dbReference type="NCBI Taxonomy" id="48495"/>
    <lineage>
        <taxon>Eukaryota</taxon>
        <taxon>Fungi</taxon>
        <taxon>Dikarya</taxon>
        <taxon>Ascomycota</taxon>
        <taxon>Pezizomycotina</taxon>
        <taxon>Sordariomycetes</taxon>
        <taxon>Hypocreomycetidae</taxon>
        <taxon>Hypocreales</taxon>
        <taxon>Nectriaceae</taxon>
        <taxon>Fusarium</taxon>
        <taxon>Fusarium fujikuroi species complex</taxon>
    </lineage>
</organism>
<dbReference type="Proteomes" id="UP000544095">
    <property type="component" value="Unassembled WGS sequence"/>
</dbReference>
<keyword evidence="3" id="KW-1185">Reference proteome</keyword>
<gene>
    <name evidence="2" type="ORF">FPANT_11173</name>
</gene>